<dbReference type="Proteomes" id="UP001341281">
    <property type="component" value="Chromosome 06"/>
</dbReference>
<reference evidence="1 2" key="1">
    <citation type="submission" date="2024-02" db="EMBL/GenBank/DDBJ databases">
        <title>High-quality chromosome-scale genome assembly of Pensacola bahiagrass (Paspalum notatum Flugge var. saurae).</title>
        <authorList>
            <person name="Vega J.M."/>
            <person name="Podio M."/>
            <person name="Orjuela J."/>
            <person name="Siena L.A."/>
            <person name="Pessino S.C."/>
            <person name="Combes M.C."/>
            <person name="Mariac C."/>
            <person name="Albertini E."/>
            <person name="Pupilli F."/>
            <person name="Ortiz J.P.A."/>
            <person name="Leblanc O."/>
        </authorList>
    </citation>
    <scope>NUCLEOTIDE SEQUENCE [LARGE SCALE GENOMIC DNA]</scope>
    <source>
        <strain evidence="1">R1</strain>
        <tissue evidence="1">Leaf</tissue>
    </source>
</reference>
<evidence type="ECO:0000313" key="1">
    <source>
        <dbReference type="EMBL" id="WVZ80074.1"/>
    </source>
</evidence>
<sequence length="235" mass="25485">MDHYTGAVLCAADGCDHLDCRGGAFCVVLAATTINLNAADEAHTWATLYSSETGDWTDPDMIHPGGPVTEDCSDEDLVMGPCLLVGDALYFTMDLQYGRTILSYDLDAGELELMNPPPLVRRDMILVKAEAGGLGVAAAEGYSLHLWSWKAVGWEPWRAIDLEMMIPLTIGTPATVLKVVGFAEMSRVVFVSANGMIWTLNLNSGQVRQVRQTGNSSTIYPCEIFYTPTPAMEDA</sequence>
<dbReference type="EMBL" id="CP144750">
    <property type="protein sequence ID" value="WVZ80074.1"/>
    <property type="molecule type" value="Genomic_DNA"/>
</dbReference>
<gene>
    <name evidence="1" type="ORF">U9M48_027581</name>
</gene>
<protein>
    <submittedName>
        <fullName evidence="1">Uncharacterized protein</fullName>
    </submittedName>
</protein>
<organism evidence="1 2">
    <name type="scientific">Paspalum notatum var. saurae</name>
    <dbReference type="NCBI Taxonomy" id="547442"/>
    <lineage>
        <taxon>Eukaryota</taxon>
        <taxon>Viridiplantae</taxon>
        <taxon>Streptophyta</taxon>
        <taxon>Embryophyta</taxon>
        <taxon>Tracheophyta</taxon>
        <taxon>Spermatophyta</taxon>
        <taxon>Magnoliopsida</taxon>
        <taxon>Liliopsida</taxon>
        <taxon>Poales</taxon>
        <taxon>Poaceae</taxon>
        <taxon>PACMAD clade</taxon>
        <taxon>Panicoideae</taxon>
        <taxon>Andropogonodae</taxon>
        <taxon>Paspaleae</taxon>
        <taxon>Paspalinae</taxon>
        <taxon>Paspalum</taxon>
    </lineage>
</organism>
<accession>A0AAQ3TVG7</accession>
<keyword evidence="2" id="KW-1185">Reference proteome</keyword>
<dbReference type="AlphaFoldDB" id="A0AAQ3TVG7"/>
<dbReference type="PANTHER" id="PTHR33186">
    <property type="entry name" value="OS10G0136150 PROTEIN-RELATED"/>
    <property type="match status" value="1"/>
</dbReference>
<name>A0AAQ3TVG7_PASNO</name>
<evidence type="ECO:0000313" key="2">
    <source>
        <dbReference type="Proteomes" id="UP001341281"/>
    </source>
</evidence>
<proteinExistence type="predicted"/>
<dbReference type="PANTHER" id="PTHR33186:SF15">
    <property type="entry name" value="OS06G0249850 PROTEIN"/>
    <property type="match status" value="1"/>
</dbReference>